<dbReference type="FunFam" id="2.60.40.60:FF:000007">
    <property type="entry name" value="Protocadherin alpha 2"/>
    <property type="match status" value="1"/>
</dbReference>
<keyword evidence="9" id="KW-0472">Membrane</keyword>
<dbReference type="InterPro" id="IPR002126">
    <property type="entry name" value="Cadherin-like_dom"/>
</dbReference>
<dbReference type="GO" id="GO:0005886">
    <property type="term" value="C:plasma membrane"/>
    <property type="evidence" value="ECO:0007669"/>
    <property type="project" value="UniProtKB-SubCell"/>
</dbReference>
<dbReference type="SUPFAM" id="SSF49313">
    <property type="entry name" value="Cadherin-like"/>
    <property type="match status" value="2"/>
</dbReference>
<evidence type="ECO:0000256" key="2">
    <source>
        <dbReference type="ARBA" id="ARBA00022475"/>
    </source>
</evidence>
<evidence type="ECO:0000256" key="8">
    <source>
        <dbReference type="ARBA" id="ARBA00022989"/>
    </source>
</evidence>
<dbReference type="InterPro" id="IPR050174">
    <property type="entry name" value="Protocadherin/Cadherin-CA"/>
</dbReference>
<dbReference type="PROSITE" id="PS50268">
    <property type="entry name" value="CADHERIN_2"/>
    <property type="match status" value="1"/>
</dbReference>
<keyword evidence="2" id="KW-1003">Cell membrane</keyword>
<evidence type="ECO:0000256" key="3">
    <source>
        <dbReference type="ARBA" id="ARBA00022692"/>
    </source>
</evidence>
<dbReference type="Pfam" id="PF00028">
    <property type="entry name" value="Cadherin"/>
    <property type="match status" value="1"/>
</dbReference>
<keyword evidence="4 12" id="KW-0732">Signal</keyword>
<dbReference type="OMA" id="FERGEMK"/>
<proteinExistence type="predicted"/>
<evidence type="ECO:0000256" key="6">
    <source>
        <dbReference type="ARBA" id="ARBA00022837"/>
    </source>
</evidence>
<keyword evidence="5" id="KW-0677">Repeat</keyword>
<evidence type="ECO:0000256" key="7">
    <source>
        <dbReference type="ARBA" id="ARBA00022889"/>
    </source>
</evidence>
<keyword evidence="6 11" id="KW-0106">Calcium</keyword>
<dbReference type="CDD" id="cd11304">
    <property type="entry name" value="Cadherin_repeat"/>
    <property type="match status" value="2"/>
</dbReference>
<evidence type="ECO:0000256" key="1">
    <source>
        <dbReference type="ARBA" id="ARBA00004251"/>
    </source>
</evidence>
<dbReference type="Gene3D" id="2.60.40.60">
    <property type="entry name" value="Cadherins"/>
    <property type="match status" value="2"/>
</dbReference>
<dbReference type="AlphaFoldDB" id="A0A3Q2XV98"/>
<keyword evidence="10" id="KW-0325">Glycoprotein</keyword>
<reference evidence="14" key="1">
    <citation type="submission" date="2025-08" db="UniProtKB">
        <authorList>
            <consortium name="Ensembl"/>
        </authorList>
    </citation>
    <scope>IDENTIFICATION</scope>
</reference>
<dbReference type="GO" id="GO:0005509">
    <property type="term" value="F:calcium ion binding"/>
    <property type="evidence" value="ECO:0007669"/>
    <property type="project" value="UniProtKB-UniRule"/>
</dbReference>
<dbReference type="PANTHER" id="PTHR24028">
    <property type="entry name" value="CADHERIN-87A"/>
    <property type="match status" value="1"/>
</dbReference>
<reference evidence="14" key="2">
    <citation type="submission" date="2025-09" db="UniProtKB">
        <authorList>
            <consortium name="Ensembl"/>
        </authorList>
    </citation>
    <scope>IDENTIFICATION</scope>
</reference>
<evidence type="ECO:0000256" key="11">
    <source>
        <dbReference type="PROSITE-ProRule" id="PRU00043"/>
    </source>
</evidence>
<evidence type="ECO:0000313" key="15">
    <source>
        <dbReference type="Proteomes" id="UP000264820"/>
    </source>
</evidence>
<keyword evidence="15" id="KW-1185">Reference proteome</keyword>
<keyword evidence="7" id="KW-0130">Cell adhesion</keyword>
<dbReference type="GO" id="GO:0007156">
    <property type="term" value="P:homophilic cell adhesion via plasma membrane adhesion molecules"/>
    <property type="evidence" value="ECO:0007669"/>
    <property type="project" value="InterPro"/>
</dbReference>
<feature type="chain" id="PRO_5018634779" description="Cadherin domain-containing protein" evidence="12">
    <location>
        <begin position="20"/>
        <end position="201"/>
    </location>
</feature>
<organism evidence="14 15">
    <name type="scientific">Hippocampus comes</name>
    <name type="common">Tiger tail seahorse</name>
    <dbReference type="NCBI Taxonomy" id="109280"/>
    <lineage>
        <taxon>Eukaryota</taxon>
        <taxon>Metazoa</taxon>
        <taxon>Chordata</taxon>
        <taxon>Craniata</taxon>
        <taxon>Vertebrata</taxon>
        <taxon>Euteleostomi</taxon>
        <taxon>Actinopterygii</taxon>
        <taxon>Neopterygii</taxon>
        <taxon>Teleostei</taxon>
        <taxon>Neoteleostei</taxon>
        <taxon>Acanthomorphata</taxon>
        <taxon>Syngnathiaria</taxon>
        <taxon>Syngnathiformes</taxon>
        <taxon>Syngnathoidei</taxon>
        <taxon>Syngnathidae</taxon>
        <taxon>Hippocampus</taxon>
    </lineage>
</organism>
<dbReference type="Pfam" id="PF08266">
    <property type="entry name" value="Cadherin_2"/>
    <property type="match status" value="1"/>
</dbReference>
<evidence type="ECO:0000256" key="5">
    <source>
        <dbReference type="ARBA" id="ARBA00022737"/>
    </source>
</evidence>
<dbReference type="Proteomes" id="UP000264820">
    <property type="component" value="Unplaced"/>
</dbReference>
<dbReference type="InterPro" id="IPR013164">
    <property type="entry name" value="Cadherin_N"/>
</dbReference>
<dbReference type="PANTHER" id="PTHR24028:SF296">
    <property type="entry name" value="PROTOCADHERIN 1 GAMMA 11 PRECURSOR-RELATED"/>
    <property type="match status" value="1"/>
</dbReference>
<dbReference type="PRINTS" id="PR00205">
    <property type="entry name" value="CADHERIN"/>
</dbReference>
<sequence>MRRQVTFFTSLLFISASFGQINYSIDEEMRVGSLVGNIAEDLGIGVERLKSRSARVYFGDSKQYIELNKDRGVLLIKERIDREALCAQSVPYINDNEPSFESISKRFEISELAIIGSKFVLEKAIDADIGTNGLQSYSLSPTNNFQLKLESQANGDKKVEMILQKALDREQQEKLSLLLTAFDGGQPLLCLWQNLIWVSGS</sequence>
<dbReference type="GeneTree" id="ENSGT00940000164468"/>
<evidence type="ECO:0000313" key="14">
    <source>
        <dbReference type="Ensembl" id="ENSHCOP00000008800.1"/>
    </source>
</evidence>
<accession>A0A3Q2XV98</accession>
<protein>
    <recommendedName>
        <fullName evidence="13">Cadherin domain-containing protein</fullName>
    </recommendedName>
</protein>
<comment type="subcellular location">
    <subcellularLocation>
        <location evidence="1">Cell membrane</location>
        <topology evidence="1">Single-pass type I membrane protein</topology>
    </subcellularLocation>
</comment>
<evidence type="ECO:0000256" key="12">
    <source>
        <dbReference type="SAM" id="SignalP"/>
    </source>
</evidence>
<name>A0A3Q2XV98_HIPCM</name>
<evidence type="ECO:0000256" key="4">
    <source>
        <dbReference type="ARBA" id="ARBA00022729"/>
    </source>
</evidence>
<evidence type="ECO:0000256" key="10">
    <source>
        <dbReference type="ARBA" id="ARBA00023180"/>
    </source>
</evidence>
<feature type="domain" description="Cadherin" evidence="13">
    <location>
        <begin position="101"/>
        <end position="187"/>
    </location>
</feature>
<dbReference type="InterPro" id="IPR015919">
    <property type="entry name" value="Cadherin-like_sf"/>
</dbReference>
<keyword evidence="8" id="KW-1133">Transmembrane helix</keyword>
<feature type="signal peptide" evidence="12">
    <location>
        <begin position="1"/>
        <end position="19"/>
    </location>
</feature>
<evidence type="ECO:0000256" key="9">
    <source>
        <dbReference type="ARBA" id="ARBA00023136"/>
    </source>
</evidence>
<dbReference type="Ensembl" id="ENSHCOT00000014751.1">
    <property type="protein sequence ID" value="ENSHCOP00000008800.1"/>
    <property type="gene ID" value="ENSHCOG00000011127.1"/>
</dbReference>
<keyword evidence="3" id="KW-0812">Transmembrane</keyword>
<evidence type="ECO:0000259" key="13">
    <source>
        <dbReference type="PROSITE" id="PS50268"/>
    </source>
</evidence>